<organism evidence="2 3">
    <name type="scientific">Datura stramonium</name>
    <name type="common">Jimsonweed</name>
    <name type="synonym">Common thornapple</name>
    <dbReference type="NCBI Taxonomy" id="4076"/>
    <lineage>
        <taxon>Eukaryota</taxon>
        <taxon>Viridiplantae</taxon>
        <taxon>Streptophyta</taxon>
        <taxon>Embryophyta</taxon>
        <taxon>Tracheophyta</taxon>
        <taxon>Spermatophyta</taxon>
        <taxon>Magnoliopsida</taxon>
        <taxon>eudicotyledons</taxon>
        <taxon>Gunneridae</taxon>
        <taxon>Pentapetalae</taxon>
        <taxon>asterids</taxon>
        <taxon>lamiids</taxon>
        <taxon>Solanales</taxon>
        <taxon>Solanaceae</taxon>
        <taxon>Solanoideae</taxon>
        <taxon>Datureae</taxon>
        <taxon>Datura</taxon>
    </lineage>
</organism>
<accession>A0ABS8WWB2</accession>
<dbReference type="EMBL" id="JACEIK010013394">
    <property type="protein sequence ID" value="MCE3216496.1"/>
    <property type="molecule type" value="Genomic_DNA"/>
</dbReference>
<comment type="caution">
    <text evidence="2">The sequence shown here is derived from an EMBL/GenBank/DDBJ whole genome shotgun (WGS) entry which is preliminary data.</text>
</comment>
<evidence type="ECO:0000256" key="1">
    <source>
        <dbReference type="SAM" id="MobiDB-lite"/>
    </source>
</evidence>
<dbReference type="Proteomes" id="UP000823775">
    <property type="component" value="Unassembled WGS sequence"/>
</dbReference>
<proteinExistence type="predicted"/>
<evidence type="ECO:0000313" key="3">
    <source>
        <dbReference type="Proteomes" id="UP000823775"/>
    </source>
</evidence>
<sequence>YPHDFKSKKRGGGPGNGATYNVFGDYKNGADSQRVEGLNVECKTGHGHSTIVPTRGYVPAGGSQNAIGETSNTQRGSNNVNYTGGMFSREQYEQILNLLNQGSASSQGSGIIKPSTNANVA</sequence>
<feature type="non-terminal residue" evidence="2">
    <location>
        <position position="121"/>
    </location>
</feature>
<evidence type="ECO:0000313" key="2">
    <source>
        <dbReference type="EMBL" id="MCE3216496.1"/>
    </source>
</evidence>
<gene>
    <name evidence="2" type="ORF">HAX54_006692</name>
</gene>
<feature type="non-terminal residue" evidence="2">
    <location>
        <position position="1"/>
    </location>
</feature>
<protein>
    <submittedName>
        <fullName evidence="2">Uncharacterized protein</fullName>
    </submittedName>
</protein>
<feature type="region of interest" description="Disordered" evidence="1">
    <location>
        <begin position="45"/>
        <end position="78"/>
    </location>
</feature>
<feature type="compositionally biased region" description="Polar residues" evidence="1">
    <location>
        <begin position="62"/>
        <end position="78"/>
    </location>
</feature>
<reference evidence="2 3" key="1">
    <citation type="journal article" date="2021" name="BMC Genomics">
        <title>Datura genome reveals duplications of psychoactive alkaloid biosynthetic genes and high mutation rate following tissue culture.</title>
        <authorList>
            <person name="Rajewski A."/>
            <person name="Carter-House D."/>
            <person name="Stajich J."/>
            <person name="Litt A."/>
        </authorList>
    </citation>
    <scope>NUCLEOTIDE SEQUENCE [LARGE SCALE GENOMIC DNA]</scope>
    <source>
        <strain evidence="2">AR-01</strain>
    </source>
</reference>
<name>A0ABS8WWB2_DATST</name>
<keyword evidence="3" id="KW-1185">Reference proteome</keyword>